<protein>
    <submittedName>
        <fullName evidence="1">WD40 repeat protein</fullName>
    </submittedName>
</protein>
<dbReference type="InterPro" id="IPR011042">
    <property type="entry name" value="6-blade_b-propeller_TolB-like"/>
</dbReference>
<organism evidence="1 2">
    <name type="scientific">Chitinophaga niastensis</name>
    <dbReference type="NCBI Taxonomy" id="536980"/>
    <lineage>
        <taxon>Bacteria</taxon>
        <taxon>Pseudomonadati</taxon>
        <taxon>Bacteroidota</taxon>
        <taxon>Chitinophagia</taxon>
        <taxon>Chitinophagales</taxon>
        <taxon>Chitinophagaceae</taxon>
        <taxon>Chitinophaga</taxon>
    </lineage>
</organism>
<dbReference type="InterPro" id="IPR011659">
    <property type="entry name" value="WD40"/>
</dbReference>
<gene>
    <name evidence="1" type="ORF">CLV51_104111</name>
</gene>
<keyword evidence="2" id="KW-1185">Reference proteome</keyword>
<evidence type="ECO:0000313" key="2">
    <source>
        <dbReference type="Proteomes" id="UP000240971"/>
    </source>
</evidence>
<dbReference type="Proteomes" id="UP000240971">
    <property type="component" value="Unassembled WGS sequence"/>
</dbReference>
<evidence type="ECO:0000313" key="1">
    <source>
        <dbReference type="EMBL" id="PSL45409.1"/>
    </source>
</evidence>
<comment type="caution">
    <text evidence="1">The sequence shown here is derived from an EMBL/GenBank/DDBJ whole genome shotgun (WGS) entry which is preliminary data.</text>
</comment>
<dbReference type="EMBL" id="PYAW01000004">
    <property type="protein sequence ID" value="PSL45409.1"/>
    <property type="molecule type" value="Genomic_DNA"/>
</dbReference>
<dbReference type="CDD" id="cd15482">
    <property type="entry name" value="Sialidase_non-viral"/>
    <property type="match status" value="1"/>
</dbReference>
<reference evidence="1 2" key="1">
    <citation type="submission" date="2018-03" db="EMBL/GenBank/DDBJ databases">
        <title>Genomic Encyclopedia of Archaeal and Bacterial Type Strains, Phase II (KMG-II): from individual species to whole genera.</title>
        <authorList>
            <person name="Goeker M."/>
        </authorList>
    </citation>
    <scope>NUCLEOTIDE SEQUENCE [LARGE SCALE GENOMIC DNA]</scope>
    <source>
        <strain evidence="1 2">DSM 24859</strain>
    </source>
</reference>
<dbReference type="SUPFAM" id="SSF82171">
    <property type="entry name" value="DPP6 N-terminal domain-like"/>
    <property type="match status" value="1"/>
</dbReference>
<accession>A0A2P8HGS4</accession>
<dbReference type="AlphaFoldDB" id="A0A2P8HGS4"/>
<dbReference type="Pfam" id="PF07676">
    <property type="entry name" value="PD40"/>
    <property type="match status" value="2"/>
</dbReference>
<name>A0A2P8HGS4_CHINA</name>
<sequence>MKPKVAAFSGRWRDTDPFVSPDGKRLFFISNRPLEGATQDKAQPGSHIWYVDQISTDEWGTPHHIDAPINLPGTGNYAPSVSLKGTLYFCSRDREGHSGMTSYCAEWQKDHYGKPNMISFSGLHETQDPFIAPDEHYLILLSGNDLYISFHQDKDWSAPQKLGAEVNNGDSNSSPYVSPDGKTLYYSSSRIKGFYKRDAQNHAVNYDELIKENESLFNSQSNILMIPIHLPAAGHS</sequence>
<dbReference type="Gene3D" id="2.120.10.30">
    <property type="entry name" value="TolB, C-terminal domain"/>
    <property type="match status" value="1"/>
</dbReference>
<proteinExistence type="predicted"/>